<keyword evidence="1" id="KW-0812">Transmembrane</keyword>
<keyword evidence="3" id="KW-1185">Reference proteome</keyword>
<dbReference type="EMBL" id="BEXD01004020">
    <property type="protein sequence ID" value="GBC05649.1"/>
    <property type="molecule type" value="Genomic_DNA"/>
</dbReference>
<keyword evidence="1" id="KW-1133">Transmembrane helix</keyword>
<keyword evidence="1" id="KW-0472">Membrane</keyword>
<evidence type="ECO:0000256" key="1">
    <source>
        <dbReference type="SAM" id="Phobius"/>
    </source>
</evidence>
<name>A0A2Z6SIK5_9GLOM</name>
<comment type="caution">
    <text evidence="2">The sequence shown here is derived from an EMBL/GenBank/DDBJ whole genome shotgun (WGS) entry which is preliminary data.</text>
</comment>
<gene>
    <name evidence="2" type="ORF">RclHR1_06340005</name>
</gene>
<protein>
    <submittedName>
        <fullName evidence="2">Uncharacterized protein</fullName>
    </submittedName>
</protein>
<organism evidence="2 3">
    <name type="scientific">Rhizophagus clarus</name>
    <dbReference type="NCBI Taxonomy" id="94130"/>
    <lineage>
        <taxon>Eukaryota</taxon>
        <taxon>Fungi</taxon>
        <taxon>Fungi incertae sedis</taxon>
        <taxon>Mucoromycota</taxon>
        <taxon>Glomeromycotina</taxon>
        <taxon>Glomeromycetes</taxon>
        <taxon>Glomerales</taxon>
        <taxon>Glomeraceae</taxon>
        <taxon>Rhizophagus</taxon>
    </lineage>
</organism>
<proteinExistence type="predicted"/>
<accession>A0A2Z6SIK5</accession>
<reference evidence="2 3" key="1">
    <citation type="submission" date="2017-11" db="EMBL/GenBank/DDBJ databases">
        <title>The genome of Rhizophagus clarus HR1 reveals common genetic basis of auxotrophy among arbuscular mycorrhizal fungi.</title>
        <authorList>
            <person name="Kobayashi Y."/>
        </authorList>
    </citation>
    <scope>NUCLEOTIDE SEQUENCE [LARGE SCALE GENOMIC DNA]</scope>
    <source>
        <strain evidence="2 3">HR1</strain>
    </source>
</reference>
<evidence type="ECO:0000313" key="2">
    <source>
        <dbReference type="EMBL" id="GBC05649.1"/>
    </source>
</evidence>
<sequence length="77" mass="8912">MEDATPFDKNPLDSKNNEGNLYLVHFIKTGRVLFVKIYISHACQFFILLPILLHQVAPFYAPLVENNSKIRRLNSTH</sequence>
<dbReference type="AlphaFoldDB" id="A0A2Z6SIK5"/>
<feature type="transmembrane region" description="Helical" evidence="1">
    <location>
        <begin position="33"/>
        <end position="53"/>
    </location>
</feature>
<evidence type="ECO:0000313" key="3">
    <source>
        <dbReference type="Proteomes" id="UP000247702"/>
    </source>
</evidence>
<dbReference type="Proteomes" id="UP000247702">
    <property type="component" value="Unassembled WGS sequence"/>
</dbReference>